<comment type="caution">
    <text evidence="1">The sequence shown here is derived from an EMBL/GenBank/DDBJ whole genome shotgun (WGS) entry which is preliminary data.</text>
</comment>
<evidence type="ECO:0000313" key="1">
    <source>
        <dbReference type="EMBL" id="RAN96088.1"/>
    </source>
</evidence>
<sequence length="174" mass="19284">MTSFPATARRVRDESLSPRRRRSHLRDCLYHFAPYGFHATWHHLATRNRIPGDIEVDPPSLVRALGELETARALVLARAVAFAAQRRLQKQEGRRVPTTPHPWDSWGCHDIAYCPDPQKHPTEELSIVVERVLDTYAAGVDLAGRCLACGDENPRPGKACGNCGVLPGGYGNPV</sequence>
<dbReference type="EMBL" id="PYAA01000033">
    <property type="protein sequence ID" value="RAN96088.1"/>
    <property type="molecule type" value="Genomic_DNA"/>
</dbReference>
<organism evidence="1 2">
    <name type="scientific">Micromonospora noduli</name>
    <dbReference type="NCBI Taxonomy" id="709876"/>
    <lineage>
        <taxon>Bacteria</taxon>
        <taxon>Bacillati</taxon>
        <taxon>Actinomycetota</taxon>
        <taxon>Actinomycetes</taxon>
        <taxon>Micromonosporales</taxon>
        <taxon>Micromonosporaceae</taxon>
        <taxon>Micromonospora</taxon>
    </lineage>
</organism>
<reference evidence="1 2" key="1">
    <citation type="submission" date="2018-03" db="EMBL/GenBank/DDBJ databases">
        <title>Defining the species Micromonospora saelicesensis and Micromonospora noduli under the framework of genomics.</title>
        <authorList>
            <person name="Riesco R."/>
            <person name="Trujillo M.E."/>
        </authorList>
    </citation>
    <scope>NUCLEOTIDE SEQUENCE [LARGE SCALE GENOMIC DNA]</scope>
    <source>
        <strain evidence="1 2">LAH08</strain>
    </source>
</reference>
<protein>
    <submittedName>
        <fullName evidence="1">Uncharacterized protein</fullName>
    </submittedName>
</protein>
<name>A0A328N354_9ACTN</name>
<accession>A0A328N354</accession>
<proteinExistence type="predicted"/>
<dbReference type="RefSeq" id="WP_112586906.1">
    <property type="nucleotide sequence ID" value="NZ_PYAA01000033.1"/>
</dbReference>
<evidence type="ECO:0000313" key="2">
    <source>
        <dbReference type="Proteomes" id="UP000248966"/>
    </source>
</evidence>
<gene>
    <name evidence="1" type="ORF">LAH08_04830</name>
</gene>
<dbReference type="AlphaFoldDB" id="A0A328N354"/>
<dbReference type="Proteomes" id="UP000248966">
    <property type="component" value="Unassembled WGS sequence"/>
</dbReference>